<name>A0A1S9DXU9_ASPOZ</name>
<dbReference type="CDD" id="cd00170">
    <property type="entry name" value="SEC14"/>
    <property type="match status" value="1"/>
</dbReference>
<dbReference type="SUPFAM" id="SSF52087">
    <property type="entry name" value="CRAL/TRIO domain"/>
    <property type="match status" value="1"/>
</dbReference>
<dbReference type="eggNOG" id="KOG1470">
    <property type="taxonomic scope" value="Eukaryota"/>
</dbReference>
<dbReference type="PANTHER" id="PTHR46590">
    <property type="entry name" value="PHOSPHATIDYLINOSITOL TRANSFER PROTEIN CSR1-RELATED"/>
    <property type="match status" value="1"/>
</dbReference>
<comment type="caution">
    <text evidence="2">The sequence shown here is derived from an EMBL/GenBank/DDBJ whole genome shotgun (WGS) entry which is preliminary data.</text>
</comment>
<dbReference type="VEuPathDB" id="FungiDB:AO090023000254"/>
<dbReference type="VEuPathDB" id="FungiDB:AO090023000253"/>
<evidence type="ECO:0000313" key="2">
    <source>
        <dbReference type="EMBL" id="OOO13881.1"/>
    </source>
</evidence>
<dbReference type="SUPFAM" id="SSF46938">
    <property type="entry name" value="CRAL/TRIO N-terminal domain"/>
    <property type="match status" value="1"/>
</dbReference>
<accession>A0A1S9DXU9</accession>
<dbReference type="OrthoDB" id="43460at2759"/>
<feature type="domain" description="CRAL-TRIO" evidence="1">
    <location>
        <begin position="201"/>
        <end position="346"/>
    </location>
</feature>
<evidence type="ECO:0000259" key="1">
    <source>
        <dbReference type="PROSITE" id="PS50191"/>
    </source>
</evidence>
<dbReference type="AlphaFoldDB" id="A0A1S9DXU9"/>
<dbReference type="SMART" id="SM01100">
    <property type="entry name" value="CRAL_TRIO_N"/>
    <property type="match status" value="1"/>
</dbReference>
<dbReference type="Pfam" id="PF03765">
    <property type="entry name" value="CRAL_TRIO_N"/>
    <property type="match status" value="1"/>
</dbReference>
<dbReference type="Pfam" id="PF00650">
    <property type="entry name" value="CRAL_TRIO"/>
    <property type="match status" value="1"/>
</dbReference>
<evidence type="ECO:0000313" key="3">
    <source>
        <dbReference type="Proteomes" id="UP000190312"/>
    </source>
</evidence>
<dbReference type="InterPro" id="IPR001251">
    <property type="entry name" value="CRAL-TRIO_dom"/>
</dbReference>
<dbReference type="EMBL" id="MKZY01000001">
    <property type="protein sequence ID" value="OOO13881.1"/>
    <property type="molecule type" value="Genomic_DNA"/>
</dbReference>
<dbReference type="SMART" id="SM00516">
    <property type="entry name" value="SEC14"/>
    <property type="match status" value="1"/>
</dbReference>
<dbReference type="InterPro" id="IPR036273">
    <property type="entry name" value="CRAL/TRIO_N_dom_sf"/>
</dbReference>
<dbReference type="InterPro" id="IPR036865">
    <property type="entry name" value="CRAL-TRIO_dom_sf"/>
</dbReference>
<gene>
    <name evidence="2" type="ORF">OAory_01024760</name>
</gene>
<proteinExistence type="predicted"/>
<dbReference type="InterPro" id="IPR052432">
    <property type="entry name" value="PITP/CRAL-TRIO"/>
</dbReference>
<dbReference type="PROSITE" id="PS50191">
    <property type="entry name" value="CRAL_TRIO"/>
    <property type="match status" value="1"/>
</dbReference>
<dbReference type="PANTHER" id="PTHR46590:SF2">
    <property type="entry name" value="CRAL_TRIO DOMAIN PROTEIN (AFU_ORTHOLOGUE AFUA_4G13930)-RELATED"/>
    <property type="match status" value="1"/>
</dbReference>
<dbReference type="Proteomes" id="UP000190312">
    <property type="component" value="Unassembled WGS sequence"/>
</dbReference>
<organism evidence="2 3">
    <name type="scientific">Aspergillus oryzae</name>
    <name type="common">Yellow koji mold</name>
    <dbReference type="NCBI Taxonomy" id="5062"/>
    <lineage>
        <taxon>Eukaryota</taxon>
        <taxon>Fungi</taxon>
        <taxon>Dikarya</taxon>
        <taxon>Ascomycota</taxon>
        <taxon>Pezizomycotina</taxon>
        <taxon>Eurotiomycetes</taxon>
        <taxon>Eurotiomycetidae</taxon>
        <taxon>Eurotiales</taxon>
        <taxon>Aspergillaceae</taxon>
        <taxon>Aspergillus</taxon>
        <taxon>Aspergillus subgen. Circumdati</taxon>
    </lineage>
</organism>
<sequence length="669" mass="76751">MSIATVETGYVGNLTQDQEEKLLQLWRIFLRSCDAELYRTDTNRSGQTTSTTSPKQRRRLFSLSWSEDTSKTNDSPPVPAKLLSELEAMKMNAQEIKLIQQVLTKLKPDERRSAFFAMMKQDHPDTFLLRYLRAEKWNVPKGFVKFVSALEWWSKQQQVETEVIRKGELHALQQSQSSTSSNEKKDGEGFIAQLRMGKGFFHGSDKSGRPICVVRARTHKPGAQTEKALNSYILWNIEVMRLLLVPPVETMTLIFDLTNFALSNMEYAPVKFIIECFQENYPESLGYMLFYNAPWFFSGIWKVIRGWLDPVVAAKVHFVNSVEDLEQFIDRSQIVKELGGDEDWTYEYVEPEQDENAQLQDTTTRDSIMAQHQQIGEELFEATSMWLSAKDKGNMGDASQQKDRRADIAMRLRENYWKLDPYVRSRTLLDRIGVIQAHGNIDFYPVKEGQGESKEVNEKDVKAVVDQVDPVDPLSLGIFEVRRCHQRYVQQIGTRTSLKLSSDHSDRKEAWGAVPTSDEIVVPFAAIDYLHSALGDEGFQARTDGVLHLYEEPEKVFALLECKARRREDALPQVQYQEAAQIAAWVLQKNHPETAMPGRIFLISHDRNEITLTFGTLDRHYRNFLLGKTHASRFLTLYEYGPFRLDDASNMEQVACIVLAFVLGVGKGR</sequence>
<dbReference type="InterPro" id="IPR011074">
    <property type="entry name" value="CRAL/TRIO_N_dom"/>
</dbReference>
<protein>
    <submittedName>
        <fullName evidence="2">Cellular retinaldehyde-binding/triple function domain protein</fullName>
    </submittedName>
</protein>
<reference evidence="2 3" key="1">
    <citation type="submission" date="2016-10" db="EMBL/GenBank/DDBJ databases">
        <title>Genome sequencing of Aspergillus oryzae BCC7051.</title>
        <authorList>
            <person name="Thammarongtham C."/>
            <person name="Vorapreeda T."/>
            <person name="Nookaew I."/>
            <person name="Srisuk T."/>
            <person name="Land M."/>
            <person name="Jeennor S."/>
            <person name="Laoteng K."/>
        </authorList>
    </citation>
    <scope>NUCLEOTIDE SEQUENCE [LARGE SCALE GENOMIC DNA]</scope>
    <source>
        <strain evidence="2 3">BCC7051</strain>
    </source>
</reference>
<dbReference type="Gene3D" id="3.40.525.10">
    <property type="entry name" value="CRAL-TRIO lipid binding domain"/>
    <property type="match status" value="1"/>
</dbReference>